<evidence type="ECO:0008006" key="11">
    <source>
        <dbReference type="Google" id="ProtNLM"/>
    </source>
</evidence>
<keyword evidence="1 3" id="KW-0456">Lyase</keyword>
<dbReference type="PIRSF" id="PIRSF001365">
    <property type="entry name" value="DHDPS"/>
    <property type="match status" value="1"/>
</dbReference>
<dbReference type="GO" id="GO:0008840">
    <property type="term" value="F:4-hydroxy-tetrahydrodipicolinate synthase activity"/>
    <property type="evidence" value="ECO:0007669"/>
    <property type="project" value="TreeGrafter"/>
</dbReference>
<dbReference type="CDD" id="cd00408">
    <property type="entry name" value="DHDPS-like"/>
    <property type="match status" value="1"/>
</dbReference>
<dbReference type="SMART" id="SM01130">
    <property type="entry name" value="DHDPS"/>
    <property type="match status" value="1"/>
</dbReference>
<reference evidence="8 10" key="1">
    <citation type="submission" date="2019-07" db="EMBL/GenBank/DDBJ databases">
        <title>Venturia inaequalis Genome Resource.</title>
        <authorList>
            <person name="Lichtner F.J."/>
        </authorList>
    </citation>
    <scope>NUCLEOTIDE SEQUENCE [LARGE SCALE GENOMIC DNA]</scope>
    <source>
        <strain evidence="7 9">120213</strain>
        <strain evidence="6">Bline_iso_100314</strain>
        <strain evidence="8 10">DMI_063113</strain>
    </source>
</reference>
<keyword evidence="10" id="KW-1185">Reference proteome</keyword>
<dbReference type="Proteomes" id="UP000447873">
    <property type="component" value="Unassembled WGS sequence"/>
</dbReference>
<dbReference type="InterPro" id="IPR020624">
    <property type="entry name" value="Schiff_base-form_aldolases_CS"/>
</dbReference>
<organism evidence="8 10">
    <name type="scientific">Venturia inaequalis</name>
    <name type="common">Apple scab fungus</name>
    <dbReference type="NCBI Taxonomy" id="5025"/>
    <lineage>
        <taxon>Eukaryota</taxon>
        <taxon>Fungi</taxon>
        <taxon>Dikarya</taxon>
        <taxon>Ascomycota</taxon>
        <taxon>Pezizomycotina</taxon>
        <taxon>Dothideomycetes</taxon>
        <taxon>Pleosporomycetidae</taxon>
        <taxon>Venturiales</taxon>
        <taxon>Venturiaceae</taxon>
        <taxon>Venturia</taxon>
    </lineage>
</organism>
<gene>
    <name evidence="6" type="ORF">BLS_002073</name>
    <name evidence="8" type="ORF">EG327_006612</name>
    <name evidence="7" type="ORF">EG328_003633</name>
</gene>
<proteinExistence type="inferred from homology"/>
<dbReference type="PANTHER" id="PTHR12128:SF68">
    <property type="entry name" value="DIHYDRODIPICOLINATE SYNTHETASE"/>
    <property type="match status" value="1"/>
</dbReference>
<dbReference type="PANTHER" id="PTHR12128">
    <property type="entry name" value="DIHYDRODIPICOLINATE SYNTHASE"/>
    <property type="match status" value="1"/>
</dbReference>
<comment type="caution">
    <text evidence="8">The sequence shown here is derived from an EMBL/GenBank/DDBJ whole genome shotgun (WGS) entry which is preliminary data.</text>
</comment>
<dbReference type="Proteomes" id="UP000490939">
    <property type="component" value="Unassembled WGS sequence"/>
</dbReference>
<keyword evidence="2" id="KW-0704">Schiff base</keyword>
<dbReference type="SUPFAM" id="SSF51569">
    <property type="entry name" value="Aldolase"/>
    <property type="match status" value="1"/>
</dbReference>
<dbReference type="PRINTS" id="PR00146">
    <property type="entry name" value="DHPICSNTHASE"/>
</dbReference>
<evidence type="ECO:0000256" key="2">
    <source>
        <dbReference type="ARBA" id="ARBA00023270"/>
    </source>
</evidence>
<dbReference type="AlphaFoldDB" id="A0A8H3VT46"/>
<dbReference type="EMBL" id="WNWR01000039">
    <property type="protein sequence ID" value="KAE9993082.1"/>
    <property type="molecule type" value="Genomic_DNA"/>
</dbReference>
<dbReference type="PROSITE" id="PS00665">
    <property type="entry name" value="DHDPS_1"/>
    <property type="match status" value="1"/>
</dbReference>
<feature type="binding site" evidence="5">
    <location>
        <position position="58"/>
    </location>
    <ligand>
        <name>pyruvate</name>
        <dbReference type="ChEBI" id="CHEBI:15361"/>
    </ligand>
</feature>
<protein>
    <recommendedName>
        <fullName evidence="11">Dihydrodipicolinate synthase</fullName>
    </recommendedName>
</protein>
<evidence type="ECO:0000313" key="8">
    <source>
        <dbReference type="EMBL" id="KAE9993082.1"/>
    </source>
</evidence>
<name>A0A8H3VT46_VENIN</name>
<dbReference type="InterPro" id="IPR013785">
    <property type="entry name" value="Aldolase_TIM"/>
</dbReference>
<sequence>MAALPPKGVYVPVPTFFASKRASNYDPTNPPLDTAAQAAHALFLAKAGIRGLVLLGSTGEAVHLTSAERVELVAAVRKELEAQGFKDYPLIAGTAVQSIEETVQHLKESKEAGAQWGLCLAPGYFAGAVSQEGIAKWFEAIADRSPMPIMVYHYPGVSNNVALTPDTMERLARHPQIVGCKLSHGALDDHILIASNPNIDHSKFRTFTGLGQQLLPVLSVGGAGTIDGLSAAFPKATVRLFELFEKQSQGGGVEGVSEMRELQYRITKAEKLVVRWGTIGIREAVGRIVGVGDRDGGRLPLQGGFLDGDAEWARWSGAIDALQAVESTL</sequence>
<evidence type="ECO:0000313" key="10">
    <source>
        <dbReference type="Proteomes" id="UP000490939"/>
    </source>
</evidence>
<evidence type="ECO:0000256" key="5">
    <source>
        <dbReference type="PIRSR" id="PIRSR001365-2"/>
    </source>
</evidence>
<dbReference type="EMBL" id="WNWQ01000154">
    <property type="protein sequence ID" value="KAE9976404.1"/>
    <property type="molecule type" value="Genomic_DNA"/>
</dbReference>
<dbReference type="Gene3D" id="3.20.20.70">
    <property type="entry name" value="Aldolase class I"/>
    <property type="match status" value="1"/>
</dbReference>
<feature type="active site" description="Proton donor/acceptor" evidence="4">
    <location>
        <position position="152"/>
    </location>
</feature>
<comment type="similarity">
    <text evidence="3">Belongs to the DapA family.</text>
</comment>
<dbReference type="EMBL" id="WNWS01000021">
    <property type="protein sequence ID" value="KAE9987164.1"/>
    <property type="molecule type" value="Genomic_DNA"/>
</dbReference>
<evidence type="ECO:0000256" key="1">
    <source>
        <dbReference type="ARBA" id="ARBA00023239"/>
    </source>
</evidence>
<evidence type="ECO:0000313" key="6">
    <source>
        <dbReference type="EMBL" id="KAE9976404.1"/>
    </source>
</evidence>
<dbReference type="Pfam" id="PF00701">
    <property type="entry name" value="DHDPS"/>
    <property type="match status" value="1"/>
</dbReference>
<feature type="active site" description="Schiff-base intermediate with substrate" evidence="4">
    <location>
        <position position="181"/>
    </location>
</feature>
<feature type="binding site" evidence="5">
    <location>
        <position position="226"/>
    </location>
    <ligand>
        <name>pyruvate</name>
        <dbReference type="ChEBI" id="CHEBI:15361"/>
    </ligand>
</feature>
<accession>A0A8H3VT46</accession>
<evidence type="ECO:0000313" key="9">
    <source>
        <dbReference type="Proteomes" id="UP000447873"/>
    </source>
</evidence>
<evidence type="ECO:0000256" key="3">
    <source>
        <dbReference type="PIRNR" id="PIRNR001365"/>
    </source>
</evidence>
<evidence type="ECO:0000313" key="7">
    <source>
        <dbReference type="EMBL" id="KAE9987164.1"/>
    </source>
</evidence>
<evidence type="ECO:0000256" key="4">
    <source>
        <dbReference type="PIRSR" id="PIRSR001365-1"/>
    </source>
</evidence>
<dbReference type="InterPro" id="IPR002220">
    <property type="entry name" value="DapA-like"/>
</dbReference>
<dbReference type="Proteomes" id="UP000433883">
    <property type="component" value="Unassembled WGS sequence"/>
</dbReference>